<name>A0A6J5CE16_9BURK</name>
<feature type="domain" description="Glycosyl transferase family 1" evidence="1">
    <location>
        <begin position="185"/>
        <end position="347"/>
    </location>
</feature>
<dbReference type="GO" id="GO:0102710">
    <property type="term" value="F:D-inositol-3-phosphate glycosyltransferase activity"/>
    <property type="evidence" value="ECO:0007669"/>
    <property type="project" value="UniProtKB-EC"/>
</dbReference>
<dbReference type="InterPro" id="IPR001296">
    <property type="entry name" value="Glyco_trans_1"/>
</dbReference>
<accession>A0A6J5CE16</accession>
<dbReference type="AlphaFoldDB" id="A0A6J5CE16"/>
<protein>
    <submittedName>
        <fullName evidence="2">D-inositol-3-phosphate glycosyltransferase</fullName>
        <ecNumber evidence="2">2.4.1.250</ecNumber>
    </submittedName>
</protein>
<dbReference type="CDD" id="cd03801">
    <property type="entry name" value="GT4_PimA-like"/>
    <property type="match status" value="1"/>
</dbReference>
<keyword evidence="2" id="KW-0328">Glycosyltransferase</keyword>
<dbReference type="PANTHER" id="PTHR12526">
    <property type="entry name" value="GLYCOSYLTRANSFERASE"/>
    <property type="match status" value="1"/>
</dbReference>
<evidence type="ECO:0000259" key="1">
    <source>
        <dbReference type="Pfam" id="PF00534"/>
    </source>
</evidence>
<dbReference type="Proteomes" id="UP000494249">
    <property type="component" value="Unassembled WGS sequence"/>
</dbReference>
<dbReference type="Pfam" id="PF00534">
    <property type="entry name" value="Glycos_transf_1"/>
    <property type="match status" value="1"/>
</dbReference>
<dbReference type="EMBL" id="CADIKB010000045">
    <property type="protein sequence ID" value="CAB3732798.1"/>
    <property type="molecule type" value="Genomic_DNA"/>
</dbReference>
<dbReference type="Gene3D" id="3.40.50.2000">
    <property type="entry name" value="Glycogen Phosphorylase B"/>
    <property type="match status" value="2"/>
</dbReference>
<dbReference type="EC" id="2.4.1.250" evidence="2"/>
<organism evidence="2 3">
    <name type="scientific">Paraburkholderia phenoliruptrix</name>
    <dbReference type="NCBI Taxonomy" id="252970"/>
    <lineage>
        <taxon>Bacteria</taxon>
        <taxon>Pseudomonadati</taxon>
        <taxon>Pseudomonadota</taxon>
        <taxon>Betaproteobacteria</taxon>
        <taxon>Burkholderiales</taxon>
        <taxon>Burkholderiaceae</taxon>
        <taxon>Paraburkholderia</taxon>
    </lineage>
</organism>
<proteinExistence type="predicted"/>
<reference evidence="2 3" key="1">
    <citation type="submission" date="2020-04" db="EMBL/GenBank/DDBJ databases">
        <authorList>
            <person name="De Canck E."/>
        </authorList>
    </citation>
    <scope>NUCLEOTIDE SEQUENCE [LARGE SCALE GENOMIC DNA]</scope>
    <source>
        <strain evidence="2 3">LMG 22037</strain>
    </source>
</reference>
<evidence type="ECO:0000313" key="3">
    <source>
        <dbReference type="Proteomes" id="UP000494249"/>
    </source>
</evidence>
<gene>
    <name evidence="2" type="primary">mshA_19</name>
    <name evidence="2" type="ORF">LMG22037_05741</name>
</gene>
<evidence type="ECO:0000313" key="2">
    <source>
        <dbReference type="EMBL" id="CAB3732798.1"/>
    </source>
</evidence>
<dbReference type="PANTHER" id="PTHR12526:SF630">
    <property type="entry name" value="GLYCOSYLTRANSFERASE"/>
    <property type="match status" value="1"/>
</dbReference>
<sequence length="560" mass="61472">MLNVALISHSPYIAGAERMLTNLALRLKDDPEFKPIVLIPDPKAGEMVSLLDQHGIDWREVPSMKWYIFQTQKTLPGYVCDLLGRARQYAEALWSADADIAIVNTLTNLEGVLGCYNANIPYVLWAHGIIDSTQAEDDPATRNVLDKIVMELASGIVTCSDWTSEFFKQVVPHKSIRTIHNWTNIESKSANDPGPRTFCALSTLQPHKGIDILIQAVALLKNRGFPVHVNLYGAGDSANSLKALACDLGVDDLVHFRGRVTDVAGVYQRSIATLMPSFVEPFGMVAIESMALGTPVIAASTGGLKDIIEHQVSGHLFRPGDIDDLASSIYLLATNAEYRDTLSVGGKNRVRQHFDGTQSLAKFANVFEEVTQTFTTYDRHARDRVEILQLATSGSTASADANGARNGHGEAFPQLSLLGTHDANSVMPHKIGFGADISQDPFRWFYLEATDPMTWSGIDIVLLLADKSSGVLITEIVQNGQIVVHVGTEMSRLTSQATSRITWPPLKLDKRDSIELRFAVRNSSGAVCLLEWEHTGIRYPLCSLLVQDREAGSHLRWLGA</sequence>
<keyword evidence="2" id="KW-0808">Transferase</keyword>
<dbReference type="SUPFAM" id="SSF53756">
    <property type="entry name" value="UDP-Glycosyltransferase/glycogen phosphorylase"/>
    <property type="match status" value="1"/>
</dbReference>